<dbReference type="AlphaFoldDB" id="A0A411DIY3"/>
<dbReference type="Pfam" id="PF13584">
    <property type="entry name" value="BatD"/>
    <property type="match status" value="1"/>
</dbReference>
<evidence type="ECO:0008006" key="3">
    <source>
        <dbReference type="Google" id="ProtNLM"/>
    </source>
</evidence>
<reference evidence="2" key="1">
    <citation type="submission" date="2019-01" db="EMBL/GenBank/DDBJ databases">
        <title>Whole Genome Sequencing for Putative Detection of Antimicrobial Resistance and Potential Virulence Factors in Chryseobacterium indologenes isolated from Nile Tilapia in Tanzania.</title>
        <authorList>
            <person name="Mwega E."/>
            <person name="Mutoloki S."/>
            <person name="Mugimba K."/>
            <person name="Colquhoun D."/>
            <person name="Mdegela R."/>
            <person name="Evensen O."/>
            <person name="Wasteson Y."/>
        </authorList>
    </citation>
    <scope>NUCLEOTIDE SEQUENCE [LARGE SCALE GENOMIC DNA]</scope>
    <source>
        <strain evidence="2">StR 01</strain>
    </source>
</reference>
<name>A0A411DIY3_CHRID</name>
<organism evidence="2">
    <name type="scientific">Chryseobacterium indologenes</name>
    <name type="common">Flavobacterium indologenes</name>
    <dbReference type="NCBI Taxonomy" id="253"/>
    <lineage>
        <taxon>Bacteria</taxon>
        <taxon>Pseudomonadati</taxon>
        <taxon>Bacteroidota</taxon>
        <taxon>Flavobacteriia</taxon>
        <taxon>Flavobacteriales</taxon>
        <taxon>Weeksellaceae</taxon>
        <taxon>Chryseobacterium group</taxon>
        <taxon>Chryseobacterium</taxon>
    </lineage>
</organism>
<sequence>MQHKLIYILLTLASVITYGQVNLSMDADKTEYAGKDIINLTIVLELNGSDLVQQTGFQLPDLSKFNIIGSGSVTNTVIDPATNTLITQKVSRIALEPKKKGKIKIGSVLVTVNNRIYKTEPFDVNIRDIVDRRSLAANTSNDVYLNMEIDDRDVYQDQPTVAVLRVYSRNMDNLRKVKNIHLPQQDNINVHPINFNKSEIDPSGYGNMPSQVLAMFMVFPNEAGYVEVPGVSASVSTYSNKTKIVSNKVRINVRKLPEGAPECFKNAVGNFNVNVYNASKEKPEAKKPLNVVVKVSGEGNLPDMELPKIAASPDYEVFAPKITSKVAPGTSGMKGEILANYVIIPKKSGVISIKTEQFAFFDPESKEYVDLGQKTLDLNAFSHDQILEARSTVEKVNEYTNNLLETVNTPVLKTTSFKVKEKSKFHWNILLTNIAILISLFVAYLLFKNWQKKRTLVRETVPSKPLGSVAETEKEIRELMKTDINDYFGYLENLKDNGEYEKFFATLEELDEEVRSQYFQGSTPEFKTFLEKHKGSSVADEYSRLQQKVQMEKYNPVKSAEALEELLKTIVNLYSQISK</sequence>
<dbReference type="PANTHER" id="PTHR40940:SF2">
    <property type="entry name" value="BATD"/>
    <property type="match status" value="1"/>
</dbReference>
<keyword evidence="1" id="KW-1133">Transmembrane helix</keyword>
<keyword evidence="1" id="KW-0472">Membrane</keyword>
<evidence type="ECO:0000256" key="1">
    <source>
        <dbReference type="SAM" id="Phobius"/>
    </source>
</evidence>
<accession>A0A411DIY3</accession>
<gene>
    <name evidence="2" type="ORF">EU348_03840</name>
</gene>
<dbReference type="PANTHER" id="PTHR40940">
    <property type="entry name" value="PROTEIN BATD-RELATED"/>
    <property type="match status" value="1"/>
</dbReference>
<keyword evidence="1" id="KW-0812">Transmembrane</keyword>
<evidence type="ECO:0000313" key="2">
    <source>
        <dbReference type="EMBL" id="QBA20352.1"/>
    </source>
</evidence>
<proteinExistence type="predicted"/>
<protein>
    <recommendedName>
        <fullName evidence="3">Protein BatD</fullName>
    </recommendedName>
</protein>
<dbReference type="EMBL" id="CP035532">
    <property type="protein sequence ID" value="QBA20352.1"/>
    <property type="molecule type" value="Genomic_DNA"/>
</dbReference>
<dbReference type="InterPro" id="IPR025738">
    <property type="entry name" value="BatD"/>
</dbReference>
<feature type="transmembrane region" description="Helical" evidence="1">
    <location>
        <begin position="425"/>
        <end position="447"/>
    </location>
</feature>